<reference evidence="1 2" key="1">
    <citation type="submission" date="2020-08" db="EMBL/GenBank/DDBJ databases">
        <title>Genomic Encyclopedia of Type Strains, Phase IV (KMG-IV): sequencing the most valuable type-strain genomes for metagenomic binning, comparative biology and taxonomic classification.</title>
        <authorList>
            <person name="Goeker M."/>
        </authorList>
    </citation>
    <scope>NUCLEOTIDE SEQUENCE [LARGE SCALE GENOMIC DNA]</scope>
    <source>
        <strain evidence="1 2">DSM 100211</strain>
    </source>
</reference>
<gene>
    <name evidence="1" type="ORF">GGQ64_003909</name>
</gene>
<protein>
    <recommendedName>
        <fullName evidence="3">PilZ domain-containing protein</fullName>
    </recommendedName>
</protein>
<evidence type="ECO:0008006" key="3">
    <source>
        <dbReference type="Google" id="ProtNLM"/>
    </source>
</evidence>
<accession>A0A7W6DGP6</accession>
<sequence>MSLQGAHEHIWHQSQKRSFVQHRIDRASHVIPVGHHLSATIEYDCIVRTISSAGAIIDLSGRVELPESFFLRIGGMQDEIGCTQIRKVGCERVVRFNMFLDADYLRLVMSR</sequence>
<proteinExistence type="predicted"/>
<dbReference type="RefSeq" id="WP_183806933.1">
    <property type="nucleotide sequence ID" value="NZ_JACIEE010000008.1"/>
</dbReference>
<dbReference type="Proteomes" id="UP000574761">
    <property type="component" value="Unassembled WGS sequence"/>
</dbReference>
<dbReference type="AlphaFoldDB" id="A0A7W6DGP6"/>
<keyword evidence="2" id="KW-1185">Reference proteome</keyword>
<name>A0A7W6DGP6_9HYPH</name>
<evidence type="ECO:0000313" key="1">
    <source>
        <dbReference type="EMBL" id="MBB3978674.1"/>
    </source>
</evidence>
<comment type="caution">
    <text evidence="1">The sequence shown here is derived from an EMBL/GenBank/DDBJ whole genome shotgun (WGS) entry which is preliminary data.</text>
</comment>
<evidence type="ECO:0000313" key="2">
    <source>
        <dbReference type="Proteomes" id="UP000574761"/>
    </source>
</evidence>
<organism evidence="1 2">
    <name type="scientific">Mycoplana azooxidifex</name>
    <dbReference type="NCBI Taxonomy" id="1636188"/>
    <lineage>
        <taxon>Bacteria</taxon>
        <taxon>Pseudomonadati</taxon>
        <taxon>Pseudomonadota</taxon>
        <taxon>Alphaproteobacteria</taxon>
        <taxon>Hyphomicrobiales</taxon>
        <taxon>Rhizobiaceae</taxon>
        <taxon>Mycoplana</taxon>
    </lineage>
</organism>
<dbReference type="EMBL" id="JACIEE010000008">
    <property type="protein sequence ID" value="MBB3978674.1"/>
    <property type="molecule type" value="Genomic_DNA"/>
</dbReference>